<dbReference type="STRING" id="990121.A0A0V0ZBJ6"/>
<dbReference type="EMBL" id="JYDQ01000260">
    <property type="protein sequence ID" value="KRY09723.1"/>
    <property type="molecule type" value="Genomic_DNA"/>
</dbReference>
<gene>
    <name evidence="1" type="ORF">T12_95</name>
</gene>
<evidence type="ECO:0000313" key="1">
    <source>
        <dbReference type="EMBL" id="KRY09723.1"/>
    </source>
</evidence>
<dbReference type="Proteomes" id="UP000054783">
    <property type="component" value="Unassembled WGS sequence"/>
</dbReference>
<name>A0A0V0ZBJ6_9BILA</name>
<accession>A0A0V0ZBJ6</accession>
<reference evidence="1 2" key="1">
    <citation type="submission" date="2015-01" db="EMBL/GenBank/DDBJ databases">
        <title>Evolution of Trichinella species and genotypes.</title>
        <authorList>
            <person name="Korhonen P.K."/>
            <person name="Edoardo P."/>
            <person name="Giuseppe L.R."/>
            <person name="Gasser R.B."/>
        </authorList>
    </citation>
    <scope>NUCLEOTIDE SEQUENCE [LARGE SCALE GENOMIC DNA]</scope>
    <source>
        <strain evidence="1">ISS2496</strain>
    </source>
</reference>
<dbReference type="AlphaFoldDB" id="A0A0V0ZBJ6"/>
<evidence type="ECO:0000313" key="2">
    <source>
        <dbReference type="Proteomes" id="UP000054783"/>
    </source>
</evidence>
<keyword evidence="2" id="KW-1185">Reference proteome</keyword>
<sequence length="59" mass="6700">MLFWFMTRDDLARLFDVADEHCRLVVLAANLGAHIDCKKTTTRHHKLGLVSHLSVGLLI</sequence>
<proteinExistence type="predicted"/>
<protein>
    <submittedName>
        <fullName evidence="1">Uncharacterized protein</fullName>
    </submittedName>
</protein>
<comment type="caution">
    <text evidence="1">The sequence shown here is derived from an EMBL/GenBank/DDBJ whole genome shotgun (WGS) entry which is preliminary data.</text>
</comment>
<organism evidence="1 2">
    <name type="scientific">Trichinella patagoniensis</name>
    <dbReference type="NCBI Taxonomy" id="990121"/>
    <lineage>
        <taxon>Eukaryota</taxon>
        <taxon>Metazoa</taxon>
        <taxon>Ecdysozoa</taxon>
        <taxon>Nematoda</taxon>
        <taxon>Enoplea</taxon>
        <taxon>Dorylaimia</taxon>
        <taxon>Trichinellida</taxon>
        <taxon>Trichinellidae</taxon>
        <taxon>Trichinella</taxon>
    </lineage>
</organism>